<name>A0A0R3WAN7_TAEAS</name>
<evidence type="ECO:0000313" key="3">
    <source>
        <dbReference type="WBParaSite" id="TASK_0000763001-mRNA-1"/>
    </source>
</evidence>
<protein>
    <submittedName>
        <fullName evidence="1 3">Uncharacterized protein</fullName>
    </submittedName>
</protein>
<sequence>MSFVCASTKISVQKEEEEDQLTIRLHPLIRLSVSESFFSLTRITTNVHPNTPFVPPMDFCFIMLALLTVQPAIAWSFPPLLTSLGTCVYTATALHYPLARVPVCHQWMPVINATGPVSPFCPLSLRVTPISNSPC</sequence>
<dbReference type="Proteomes" id="UP000282613">
    <property type="component" value="Unassembled WGS sequence"/>
</dbReference>
<evidence type="ECO:0000313" key="1">
    <source>
        <dbReference type="EMBL" id="VDK38735.1"/>
    </source>
</evidence>
<proteinExistence type="predicted"/>
<keyword evidence="2" id="KW-1185">Reference proteome</keyword>
<reference evidence="3" key="1">
    <citation type="submission" date="2017-02" db="UniProtKB">
        <authorList>
            <consortium name="WormBaseParasite"/>
        </authorList>
    </citation>
    <scope>IDENTIFICATION</scope>
</reference>
<reference evidence="1 2" key="2">
    <citation type="submission" date="2018-11" db="EMBL/GenBank/DDBJ databases">
        <authorList>
            <consortium name="Pathogen Informatics"/>
        </authorList>
    </citation>
    <scope>NUCLEOTIDE SEQUENCE [LARGE SCALE GENOMIC DNA]</scope>
</reference>
<organism evidence="3">
    <name type="scientific">Taenia asiatica</name>
    <name type="common">Asian tapeworm</name>
    <dbReference type="NCBI Taxonomy" id="60517"/>
    <lineage>
        <taxon>Eukaryota</taxon>
        <taxon>Metazoa</taxon>
        <taxon>Spiralia</taxon>
        <taxon>Lophotrochozoa</taxon>
        <taxon>Platyhelminthes</taxon>
        <taxon>Cestoda</taxon>
        <taxon>Eucestoda</taxon>
        <taxon>Cyclophyllidea</taxon>
        <taxon>Taeniidae</taxon>
        <taxon>Taenia</taxon>
    </lineage>
</organism>
<dbReference type="EMBL" id="UYRS01018648">
    <property type="protein sequence ID" value="VDK38735.1"/>
    <property type="molecule type" value="Genomic_DNA"/>
</dbReference>
<accession>A0A0R3WAN7</accession>
<dbReference type="AlphaFoldDB" id="A0A0R3WAN7"/>
<gene>
    <name evidence="1" type="ORF">TASK_LOCUS7631</name>
</gene>
<dbReference type="WBParaSite" id="TASK_0000763001-mRNA-1">
    <property type="protein sequence ID" value="TASK_0000763001-mRNA-1"/>
    <property type="gene ID" value="TASK_0000763001"/>
</dbReference>
<evidence type="ECO:0000313" key="2">
    <source>
        <dbReference type="Proteomes" id="UP000282613"/>
    </source>
</evidence>